<dbReference type="PANTHER" id="PTHR35558">
    <property type="entry name" value="SGNH_HYDRO DOMAIN-CONTAINING PROTEIN"/>
    <property type="match status" value="1"/>
</dbReference>
<reference evidence="1 2" key="1">
    <citation type="submission" date="2020-06" db="EMBL/GenBank/DDBJ databases">
        <authorList>
            <person name="Li R."/>
            <person name="Bekaert M."/>
        </authorList>
    </citation>
    <scope>NUCLEOTIDE SEQUENCE [LARGE SCALE GENOMIC DNA]</scope>
    <source>
        <strain evidence="2">wild</strain>
    </source>
</reference>
<dbReference type="OrthoDB" id="6063244at2759"/>
<sequence>MAILLAQHMPSDTNRPKLVVQNGQLALQSAPNQSKIFSIEVWTTAFIIFTSIYCNLHPERFQELLKYMSIIRLGAKRCNNLGWKHYDEQFRLRKAIDPNGSWATVDSELWLIYINDSTENKNYNSGSTSVNMNTGSNLKCYAFNYEGNCFKQACFYKHVCIRCNAGHPIITCPF</sequence>
<proteinExistence type="predicted"/>
<evidence type="ECO:0000313" key="2">
    <source>
        <dbReference type="Proteomes" id="UP000507470"/>
    </source>
</evidence>
<accession>A0A6J8DU75</accession>
<dbReference type="EMBL" id="CACVKT020007884">
    <property type="protein sequence ID" value="CAC5411629.1"/>
    <property type="molecule type" value="Genomic_DNA"/>
</dbReference>
<dbReference type="AlphaFoldDB" id="A0A6J8DU75"/>
<gene>
    <name evidence="1" type="ORF">MCOR_44690</name>
</gene>
<dbReference type="Proteomes" id="UP000507470">
    <property type="component" value="Unassembled WGS sequence"/>
</dbReference>
<keyword evidence="2" id="KW-1185">Reference proteome</keyword>
<evidence type="ECO:0000313" key="1">
    <source>
        <dbReference type="EMBL" id="CAC5411629.1"/>
    </source>
</evidence>
<evidence type="ECO:0008006" key="3">
    <source>
        <dbReference type="Google" id="ProtNLM"/>
    </source>
</evidence>
<organism evidence="1 2">
    <name type="scientific">Mytilus coruscus</name>
    <name type="common">Sea mussel</name>
    <dbReference type="NCBI Taxonomy" id="42192"/>
    <lineage>
        <taxon>Eukaryota</taxon>
        <taxon>Metazoa</taxon>
        <taxon>Spiralia</taxon>
        <taxon>Lophotrochozoa</taxon>
        <taxon>Mollusca</taxon>
        <taxon>Bivalvia</taxon>
        <taxon>Autobranchia</taxon>
        <taxon>Pteriomorphia</taxon>
        <taxon>Mytilida</taxon>
        <taxon>Mytiloidea</taxon>
        <taxon>Mytilidae</taxon>
        <taxon>Mytilinae</taxon>
        <taxon>Mytilus</taxon>
    </lineage>
</organism>
<name>A0A6J8DU75_MYTCO</name>
<protein>
    <recommendedName>
        <fullName evidence="3">C3H1-type domain-containing protein</fullName>
    </recommendedName>
</protein>
<dbReference type="PANTHER" id="PTHR35558:SF1">
    <property type="entry name" value="ENDONUCLEASE_EXONUCLEASE_PHOSPHATASE DOMAIN-CONTAINING PROTEIN"/>
    <property type="match status" value="1"/>
</dbReference>